<dbReference type="EMBL" id="CAJNOM010000177">
    <property type="protein sequence ID" value="CAF1184761.1"/>
    <property type="molecule type" value="Genomic_DNA"/>
</dbReference>
<dbReference type="EMBL" id="CAJNOI010000171">
    <property type="protein sequence ID" value="CAF1154037.1"/>
    <property type="molecule type" value="Genomic_DNA"/>
</dbReference>
<reference evidence="2" key="1">
    <citation type="submission" date="2021-02" db="EMBL/GenBank/DDBJ databases">
        <authorList>
            <person name="Nowell W R."/>
        </authorList>
    </citation>
    <scope>NUCLEOTIDE SEQUENCE</scope>
</reference>
<dbReference type="OrthoDB" id="9998264at2759"/>
<comment type="caution">
    <text evidence="2">The sequence shown here is derived from an EMBL/GenBank/DDBJ whole genome shotgun (WGS) entry which is preliminary data.</text>
</comment>
<protein>
    <submittedName>
        <fullName evidence="2">Uncharacterized protein</fullName>
    </submittedName>
</protein>
<evidence type="ECO:0000313" key="1">
    <source>
        <dbReference type="EMBL" id="CAF1154037.1"/>
    </source>
</evidence>
<organism evidence="2 3">
    <name type="scientific">Adineta steineri</name>
    <dbReference type="NCBI Taxonomy" id="433720"/>
    <lineage>
        <taxon>Eukaryota</taxon>
        <taxon>Metazoa</taxon>
        <taxon>Spiralia</taxon>
        <taxon>Gnathifera</taxon>
        <taxon>Rotifera</taxon>
        <taxon>Eurotatoria</taxon>
        <taxon>Bdelloidea</taxon>
        <taxon>Adinetida</taxon>
        <taxon>Adinetidae</taxon>
        <taxon>Adineta</taxon>
    </lineage>
</organism>
<proteinExistence type="predicted"/>
<sequence>MDTKTLSFVGNFTFDVRDQSDLYYFVGGPVAVNPDLSLIYMPITGATSFQRLFLLAYNYNTSTYYQSPWMYNDGNIAFLYYDPVRKRLFGLRDRSTFTFFIEEYDLQSLNVTKLYTKQDGEKYAFSFAACTCFDYNENWIIQVRTRFEGDTVNAYWIKMDLNLVGQKEDIVTDFHLMPNVNNFLTMTYDIQQTKLILGTWQHGSIELDVYMFHLDPKESGKFPYRNENLTLLFKTNGENVEMMDSVWNPVLREVLFIIQTRDDHTFETTNYMLRVEFDTLHILEKSKITDEQLPLFELWEYFYM</sequence>
<accession>A0A814VAM6</accession>
<dbReference type="Proteomes" id="UP000663877">
    <property type="component" value="Unassembled WGS sequence"/>
</dbReference>
<name>A0A814VAM6_9BILA</name>
<keyword evidence="3" id="KW-1185">Reference proteome</keyword>
<gene>
    <name evidence="1" type="ORF">BJG266_LOCUS24258</name>
    <name evidence="2" type="ORF">QVE165_LOCUS24894</name>
</gene>
<dbReference type="Proteomes" id="UP000663832">
    <property type="component" value="Unassembled WGS sequence"/>
</dbReference>
<dbReference type="SUPFAM" id="SSF82171">
    <property type="entry name" value="DPP6 N-terminal domain-like"/>
    <property type="match status" value="1"/>
</dbReference>
<evidence type="ECO:0000313" key="3">
    <source>
        <dbReference type="Proteomes" id="UP000663832"/>
    </source>
</evidence>
<dbReference type="AlphaFoldDB" id="A0A814VAM6"/>
<evidence type="ECO:0000313" key="2">
    <source>
        <dbReference type="EMBL" id="CAF1184761.1"/>
    </source>
</evidence>